<evidence type="ECO:0000313" key="2">
    <source>
        <dbReference type="EMBL" id="OAF12993.1"/>
    </source>
</evidence>
<accession>A0A176YYW9</accession>
<comment type="caution">
    <text evidence="2">The sequence shown here is derived from an EMBL/GenBank/DDBJ whole genome shotgun (WGS) entry which is preliminary data.</text>
</comment>
<name>A0A176YYW9_9BRAD</name>
<organism evidence="2 3">
    <name type="scientific">Bradyrhizobium centrolobii</name>
    <dbReference type="NCBI Taxonomy" id="1505087"/>
    <lineage>
        <taxon>Bacteria</taxon>
        <taxon>Pseudomonadati</taxon>
        <taxon>Pseudomonadota</taxon>
        <taxon>Alphaproteobacteria</taxon>
        <taxon>Hyphomicrobiales</taxon>
        <taxon>Nitrobacteraceae</taxon>
        <taxon>Bradyrhizobium</taxon>
    </lineage>
</organism>
<dbReference type="EMBL" id="LUUB01000038">
    <property type="protein sequence ID" value="OAF12993.1"/>
    <property type="molecule type" value="Genomic_DNA"/>
</dbReference>
<evidence type="ECO:0000259" key="1">
    <source>
        <dbReference type="Pfam" id="PF21834"/>
    </source>
</evidence>
<dbReference type="AlphaFoldDB" id="A0A176YYW9"/>
<feature type="domain" description="DUF6894" evidence="1">
    <location>
        <begin position="3"/>
        <end position="39"/>
    </location>
</feature>
<reference evidence="2 3" key="1">
    <citation type="submission" date="2016-03" db="EMBL/GenBank/DDBJ databases">
        <title>Draft Genome Sequence of the Strain BR 10245 (Bradyrhizobium sp.) isolated from nodules of Centrolobium paraense.</title>
        <authorList>
            <person name="Simoes-Araujo J.L.Sr."/>
            <person name="Barauna A.C."/>
            <person name="Silva K."/>
            <person name="Zilli J.E."/>
        </authorList>
    </citation>
    <scope>NUCLEOTIDE SEQUENCE [LARGE SCALE GENOMIC DNA]</scope>
    <source>
        <strain evidence="2 3">BR 10245</strain>
    </source>
</reference>
<gene>
    <name evidence="2" type="ORF">AYJ54_45475</name>
</gene>
<sequence>MPRYFFHIEGEKPHCDEVGKELADDGVAWAQAVRMLRHTENGMQPGDNWTLRVFKGEKPIYVIAVVSRTY</sequence>
<dbReference type="Pfam" id="PF21834">
    <property type="entry name" value="DUF6894"/>
    <property type="match status" value="1"/>
</dbReference>
<protein>
    <submittedName>
        <fullName evidence="2">tRNA 5-methylaminomethyl-2-thiouridine synthase</fullName>
    </submittedName>
</protein>
<dbReference type="InterPro" id="IPR054189">
    <property type="entry name" value="DUF6894"/>
</dbReference>
<dbReference type="Proteomes" id="UP000076959">
    <property type="component" value="Unassembled WGS sequence"/>
</dbReference>
<proteinExistence type="predicted"/>
<evidence type="ECO:0000313" key="3">
    <source>
        <dbReference type="Proteomes" id="UP000076959"/>
    </source>
</evidence>
<keyword evidence="3" id="KW-1185">Reference proteome</keyword>